<dbReference type="Pfam" id="PF00374">
    <property type="entry name" value="NiFeSe_Hases"/>
    <property type="match status" value="1"/>
</dbReference>
<evidence type="ECO:0000259" key="2">
    <source>
        <dbReference type="Pfam" id="PF00346"/>
    </source>
</evidence>
<dbReference type="PANTHER" id="PTHR43485:SF1">
    <property type="entry name" value="FORMATE HYDROGENLYASE SUBUNIT 5-RELATED"/>
    <property type="match status" value="1"/>
</dbReference>
<dbReference type="InterPro" id="IPR001501">
    <property type="entry name" value="Ni-dep_hyd_lsu"/>
</dbReference>
<dbReference type="GO" id="GO:0048038">
    <property type="term" value="F:quinone binding"/>
    <property type="evidence" value="ECO:0007669"/>
    <property type="project" value="InterPro"/>
</dbReference>
<name>A0A644U183_9ZZZZ</name>
<keyword evidence="3" id="KW-0456">Lyase</keyword>
<comment type="caution">
    <text evidence="3">The sequence shown here is derived from an EMBL/GenBank/DDBJ whole genome shotgun (WGS) entry which is preliminary data.</text>
</comment>
<dbReference type="InterPro" id="IPR001135">
    <property type="entry name" value="NADH_Q_OxRdtase_suD"/>
</dbReference>
<dbReference type="InterPro" id="IPR018194">
    <property type="entry name" value="Ni-dep_hyd_lsu_Ni_BS"/>
</dbReference>
<organism evidence="3">
    <name type="scientific">bioreactor metagenome</name>
    <dbReference type="NCBI Taxonomy" id="1076179"/>
    <lineage>
        <taxon>unclassified sequences</taxon>
        <taxon>metagenomes</taxon>
        <taxon>ecological metagenomes</taxon>
    </lineage>
</organism>
<evidence type="ECO:0000313" key="3">
    <source>
        <dbReference type="EMBL" id="MPL71631.1"/>
    </source>
</evidence>
<sequence length="360" mass="40133">MTDRQTVIPFGPQHPVLPEPIHLDLVVEDERVVSAIPSIGYVHRGLESLVDRREYQDFVFLAERICGICSFTHSSTFCQGIEGMMGIEVPQRATYLRTMWGEYSRIHSHLLWLGLFADSLGFESLFYQTWKIRESILDEMEATTGGRVIQGVCKVGGVRRDVANSFLSEMDDRLDEIEDDMKDLTNVFLNDYTLTKRLIGKGVLSKEDAYYLGACGPTVRGSGLDLDARSTGYLAYGDIGFKPVVEKGGDGYARCAVRCKELFQSVEIIRRVITDMPDGEVSTSVKGNPDGEYFSRSEQPRGEVIHYLKGNGTKNLAQFRVRTPTLTNIPPLVAILAGCELADVPQIVLTIDPCIGCMER</sequence>
<accession>A0A644U183</accession>
<dbReference type="GO" id="GO:0051287">
    <property type="term" value="F:NAD binding"/>
    <property type="evidence" value="ECO:0007669"/>
    <property type="project" value="InterPro"/>
</dbReference>
<dbReference type="AlphaFoldDB" id="A0A644U183"/>
<feature type="domain" description="NADH-quinone oxidoreductase subunit D" evidence="2">
    <location>
        <begin position="120"/>
        <end position="283"/>
    </location>
</feature>
<dbReference type="EMBL" id="VSSQ01000060">
    <property type="protein sequence ID" value="MPL71631.1"/>
    <property type="molecule type" value="Genomic_DNA"/>
</dbReference>
<dbReference type="GO" id="GO:0016151">
    <property type="term" value="F:nickel cation binding"/>
    <property type="evidence" value="ECO:0007669"/>
    <property type="project" value="InterPro"/>
</dbReference>
<dbReference type="Gene3D" id="1.10.645.10">
    <property type="entry name" value="Cytochrome-c3 Hydrogenase, chain B"/>
    <property type="match status" value="1"/>
</dbReference>
<proteinExistence type="predicted"/>
<gene>
    <name evidence="3" type="primary">hycE_6</name>
    <name evidence="3" type="ORF">SDC9_17408</name>
</gene>
<keyword evidence="1" id="KW-0560">Oxidoreductase</keyword>
<dbReference type="GO" id="GO:0008901">
    <property type="term" value="F:ferredoxin hydrogenase activity"/>
    <property type="evidence" value="ECO:0007669"/>
    <property type="project" value="InterPro"/>
</dbReference>
<reference evidence="3" key="1">
    <citation type="submission" date="2019-08" db="EMBL/GenBank/DDBJ databases">
        <authorList>
            <person name="Kucharzyk K."/>
            <person name="Murdoch R.W."/>
            <person name="Higgins S."/>
            <person name="Loffler F."/>
        </authorList>
    </citation>
    <scope>NUCLEOTIDE SEQUENCE</scope>
</reference>
<dbReference type="SUPFAM" id="SSF56762">
    <property type="entry name" value="HydB/Nqo4-like"/>
    <property type="match status" value="1"/>
</dbReference>
<protein>
    <submittedName>
        <fullName evidence="3">Formate hydrogenlyase subunit 5</fullName>
    </submittedName>
</protein>
<dbReference type="PROSITE" id="PS00507">
    <property type="entry name" value="NI_HGENASE_L_1"/>
    <property type="match status" value="1"/>
</dbReference>
<dbReference type="PANTHER" id="PTHR43485">
    <property type="entry name" value="HYDROGENASE-4 COMPONENT G"/>
    <property type="match status" value="1"/>
</dbReference>
<dbReference type="InterPro" id="IPR029014">
    <property type="entry name" value="NiFe-Hase_large"/>
</dbReference>
<dbReference type="GO" id="GO:0016651">
    <property type="term" value="F:oxidoreductase activity, acting on NAD(P)H"/>
    <property type="evidence" value="ECO:0007669"/>
    <property type="project" value="InterPro"/>
</dbReference>
<dbReference type="Pfam" id="PF00346">
    <property type="entry name" value="Complex1_49kDa"/>
    <property type="match status" value="2"/>
</dbReference>
<dbReference type="GO" id="GO:0016829">
    <property type="term" value="F:lyase activity"/>
    <property type="evidence" value="ECO:0007669"/>
    <property type="project" value="UniProtKB-KW"/>
</dbReference>
<feature type="domain" description="NADH-quinone oxidoreductase subunit D" evidence="2">
    <location>
        <begin position="288"/>
        <end position="360"/>
    </location>
</feature>
<evidence type="ECO:0000256" key="1">
    <source>
        <dbReference type="ARBA" id="ARBA00023002"/>
    </source>
</evidence>
<dbReference type="InterPro" id="IPR052197">
    <property type="entry name" value="ComplexI_49kDa-like"/>
</dbReference>